<reference evidence="3" key="1">
    <citation type="submission" date="2021-03" db="EMBL/GenBank/DDBJ databases">
        <title>Whole genome sequence of Streptomyces bomunensis MMS17-BM035.</title>
        <authorList>
            <person name="Lee J.H."/>
        </authorList>
    </citation>
    <scope>NUCLEOTIDE SEQUENCE</scope>
    <source>
        <strain evidence="3">MMS17-BM035</strain>
    </source>
</reference>
<keyword evidence="4" id="KW-1185">Reference proteome</keyword>
<evidence type="ECO:0000313" key="4">
    <source>
        <dbReference type="Proteomes" id="UP000670475"/>
    </source>
</evidence>
<sequence length="522" mass="54302">MDKLSGFGFRCRGFRALRVVVGGLLVGAAVVAGLVRPVPAGAADAPELVVPAVFYVPRDADQGSSDLRVQEKWADGDLAITFDASGLKGVASIRTGLDACPVRLPVFHCSGHGTSNQAVVIQSFHLSPAKGATAGDSGVLRYRVAAPGRAAVTGHTVVMVGKPVLEASAHADRGQVDPGGRVEVSLTVHNSGDLPARGVSFFMNLRHGFVFGSRHRNCLYKRGSSAWCRLPAGDVTIPAGGSYHLKTPETVRAASDAMYPRVSFEVAALSADYVPPDEIAPQYHPGDGPAIGLVPGGGQDAGAVKPADDDPAVLEVPVRSHSDLVALAGTVKGPVGSRADVRVGVRNNGPGDLPAPVKVEFTVPDGTTVVASPYDPYADEEVYDQRCRALGANGRPLAEASVGQPSARRYVCTAQKAGAAGTTTSFPFTLRIDDDTVHTGGRVRVTDGDAKHPSRDTSAADDTARVAVSVWPGPSWATPGLYETVGVLLAVLGLAAGIRPWRRRRRARVRAAAVSTRVPPVG</sequence>
<comment type="caution">
    <text evidence="3">The sequence shown here is derived from an EMBL/GenBank/DDBJ whole genome shotgun (WGS) entry which is preliminary data.</text>
</comment>
<dbReference type="RefSeq" id="WP_209337691.1">
    <property type="nucleotide sequence ID" value="NZ_JAGIQL010000001.1"/>
</dbReference>
<accession>A0A940RVR5</accession>
<keyword evidence="2" id="KW-0812">Transmembrane</keyword>
<feature type="region of interest" description="Disordered" evidence="1">
    <location>
        <begin position="284"/>
        <end position="308"/>
    </location>
</feature>
<dbReference type="AlphaFoldDB" id="A0A940RVR5"/>
<protein>
    <recommendedName>
        <fullName evidence="5">DUF11 domain-containing protein</fullName>
    </recommendedName>
</protein>
<feature type="transmembrane region" description="Helical" evidence="2">
    <location>
        <begin position="480"/>
        <end position="498"/>
    </location>
</feature>
<proteinExistence type="predicted"/>
<dbReference type="EMBL" id="JAGIQL010000001">
    <property type="protein sequence ID" value="MBP0455904.1"/>
    <property type="molecule type" value="Genomic_DNA"/>
</dbReference>
<evidence type="ECO:0000256" key="1">
    <source>
        <dbReference type="SAM" id="MobiDB-lite"/>
    </source>
</evidence>
<evidence type="ECO:0000313" key="3">
    <source>
        <dbReference type="EMBL" id="MBP0455904.1"/>
    </source>
</evidence>
<evidence type="ECO:0008006" key="5">
    <source>
        <dbReference type="Google" id="ProtNLM"/>
    </source>
</evidence>
<dbReference type="Proteomes" id="UP000670475">
    <property type="component" value="Unassembled WGS sequence"/>
</dbReference>
<organism evidence="3 4">
    <name type="scientific">Streptomyces montanisoli</name>
    <dbReference type="NCBI Taxonomy" id="2798581"/>
    <lineage>
        <taxon>Bacteria</taxon>
        <taxon>Bacillati</taxon>
        <taxon>Actinomycetota</taxon>
        <taxon>Actinomycetes</taxon>
        <taxon>Kitasatosporales</taxon>
        <taxon>Streptomycetaceae</taxon>
        <taxon>Streptomyces</taxon>
    </lineage>
</organism>
<gene>
    <name evidence="3" type="ORF">JFN87_00095</name>
</gene>
<evidence type="ECO:0000256" key="2">
    <source>
        <dbReference type="SAM" id="Phobius"/>
    </source>
</evidence>
<name>A0A940RVR5_9ACTN</name>
<keyword evidence="2" id="KW-0472">Membrane</keyword>
<keyword evidence="2" id="KW-1133">Transmembrane helix</keyword>